<protein>
    <submittedName>
        <fullName evidence="2">Amidohydrolase 3</fullName>
    </submittedName>
</protein>
<proteinExistence type="predicted"/>
<dbReference type="SUPFAM" id="SSF51556">
    <property type="entry name" value="Metallo-dependent hydrolases"/>
    <property type="match status" value="1"/>
</dbReference>
<dbReference type="Proteomes" id="UP000000374">
    <property type="component" value="Chromosome"/>
</dbReference>
<dbReference type="SUPFAM" id="SSF51338">
    <property type="entry name" value="Composite domain of metallo-dependent hydrolases"/>
    <property type="match status" value="1"/>
</dbReference>
<accession>A1WQU2</accession>
<dbReference type="RefSeq" id="WP_011811986.1">
    <property type="nucleotide sequence ID" value="NC_008786.1"/>
</dbReference>
<dbReference type="Gene3D" id="3.10.310.70">
    <property type="match status" value="1"/>
</dbReference>
<dbReference type="GeneID" id="76462619"/>
<dbReference type="InterPro" id="IPR013108">
    <property type="entry name" value="Amidohydro_3"/>
</dbReference>
<dbReference type="KEGG" id="vei:Veis_4295"/>
<dbReference type="PANTHER" id="PTHR22642">
    <property type="entry name" value="IMIDAZOLONEPROPIONASE"/>
    <property type="match status" value="1"/>
</dbReference>
<dbReference type="EMBL" id="CP000542">
    <property type="protein sequence ID" value="ABM59999.1"/>
    <property type="molecule type" value="Genomic_DNA"/>
</dbReference>
<keyword evidence="3" id="KW-1185">Reference proteome</keyword>
<evidence type="ECO:0000313" key="3">
    <source>
        <dbReference type="Proteomes" id="UP000000374"/>
    </source>
</evidence>
<sequence>MNTSHDTTVYPARKIITMNPMQPQASHVAVRDGRVLAVGTLADMQAWGRFTLDERFAAKVLMPGFVEGHCHLKEGSMWNWTYLGWFDRRDPDGKLWHGLRSMEQVLARLSEVAAKMGADGRPDTEPLIAWGFDPIYFGGERMTVQHVDRASATRPIVISHANGHLMNVNSAMLRSAGITRDNEVEGVVRFASGACAGEPTGELQEPAAMFLVLRKVGHAGLLAPLTEAGIRSFARLACQQGVTTATDLVNKLTPQDCGVLERATQDEDFGVRILPAFQAFHGTHGAALGAGHVQGLTLRNTDRLRYGLVKMMLDGSIQGFSARLRWPGYFNGAANGIWVTAPAQYEADFETYHRAGLTIHTHTNGDEASELAIAAIERVLTRAPRPDHRHTLQHGQMIDAPLFRRMAQLNLCANLFANHIWYWGDQHYEMSMGPDRAHRIDACASALAAGVPLAIHSDAPVTPLGPLFTAWCAVNRITPQGRLLGQAERITVAQALRAITLGAAWTLKLDGEIGSIEVGKRADFCVLHDDPLESAPMALKDLRIWGTVLSGRVFEAQ</sequence>
<dbReference type="PANTHER" id="PTHR22642:SF2">
    <property type="entry name" value="PROTEIN LONG AFTER FAR-RED 3"/>
    <property type="match status" value="1"/>
</dbReference>
<dbReference type="HOGENOM" id="CLU_009942_2_0_4"/>
<evidence type="ECO:0000259" key="1">
    <source>
        <dbReference type="Pfam" id="PF07969"/>
    </source>
</evidence>
<dbReference type="Pfam" id="PF07969">
    <property type="entry name" value="Amidohydro_3"/>
    <property type="match status" value="1"/>
</dbReference>
<dbReference type="OrthoDB" id="9031471at2"/>
<dbReference type="InterPro" id="IPR032466">
    <property type="entry name" value="Metal_Hydrolase"/>
</dbReference>
<dbReference type="eggNOG" id="COG1574">
    <property type="taxonomic scope" value="Bacteria"/>
</dbReference>
<keyword evidence="2" id="KW-0378">Hydrolase</keyword>
<dbReference type="InterPro" id="IPR011059">
    <property type="entry name" value="Metal-dep_hydrolase_composite"/>
</dbReference>
<reference evidence="3" key="1">
    <citation type="submission" date="2006-12" db="EMBL/GenBank/DDBJ databases">
        <title>Complete sequence of chromosome 1 of Verminephrobacter eiseniae EF01-2.</title>
        <authorList>
            <person name="Copeland A."/>
            <person name="Lucas S."/>
            <person name="Lapidus A."/>
            <person name="Barry K."/>
            <person name="Detter J.C."/>
            <person name="Glavina del Rio T."/>
            <person name="Dalin E."/>
            <person name="Tice H."/>
            <person name="Pitluck S."/>
            <person name="Chertkov O."/>
            <person name="Brettin T."/>
            <person name="Bruce D."/>
            <person name="Han C."/>
            <person name="Tapia R."/>
            <person name="Gilna P."/>
            <person name="Schmutz J."/>
            <person name="Larimer F."/>
            <person name="Land M."/>
            <person name="Hauser L."/>
            <person name="Kyrpides N."/>
            <person name="Kim E."/>
            <person name="Stahl D."/>
            <person name="Richardson P."/>
        </authorList>
    </citation>
    <scope>NUCLEOTIDE SEQUENCE [LARGE SCALE GENOMIC DNA]</scope>
    <source>
        <strain evidence="3">EF01-2</strain>
    </source>
</reference>
<dbReference type="Gene3D" id="2.30.40.10">
    <property type="entry name" value="Urease, subunit C, domain 1"/>
    <property type="match status" value="1"/>
</dbReference>
<dbReference type="STRING" id="391735.Veis_4295"/>
<feature type="domain" description="Amidohydrolase 3" evidence="1">
    <location>
        <begin position="59"/>
        <end position="553"/>
    </location>
</feature>
<dbReference type="AlphaFoldDB" id="A1WQU2"/>
<dbReference type="InterPro" id="IPR033932">
    <property type="entry name" value="YtcJ-like"/>
</dbReference>
<organism evidence="2 3">
    <name type="scientific">Verminephrobacter eiseniae (strain EF01-2)</name>
    <dbReference type="NCBI Taxonomy" id="391735"/>
    <lineage>
        <taxon>Bacteria</taxon>
        <taxon>Pseudomonadati</taxon>
        <taxon>Pseudomonadota</taxon>
        <taxon>Betaproteobacteria</taxon>
        <taxon>Burkholderiales</taxon>
        <taxon>Comamonadaceae</taxon>
        <taxon>Verminephrobacter</taxon>
    </lineage>
</organism>
<gene>
    <name evidence="2" type="ordered locus">Veis_4295</name>
</gene>
<name>A1WQU2_VEREI</name>
<evidence type="ECO:0000313" key="2">
    <source>
        <dbReference type="EMBL" id="ABM59999.1"/>
    </source>
</evidence>
<dbReference type="Gene3D" id="3.20.20.140">
    <property type="entry name" value="Metal-dependent hydrolases"/>
    <property type="match status" value="1"/>
</dbReference>
<dbReference type="CDD" id="cd01300">
    <property type="entry name" value="YtcJ_like"/>
    <property type="match status" value="1"/>
</dbReference>
<dbReference type="GO" id="GO:0016810">
    <property type="term" value="F:hydrolase activity, acting on carbon-nitrogen (but not peptide) bonds"/>
    <property type="evidence" value="ECO:0007669"/>
    <property type="project" value="InterPro"/>
</dbReference>